<dbReference type="PANTHER" id="PTHR43289">
    <property type="entry name" value="MITOGEN-ACTIVATED PROTEIN KINASE KINASE KINASE 20-RELATED"/>
    <property type="match status" value="1"/>
</dbReference>
<dbReference type="GO" id="GO:0080090">
    <property type="term" value="P:regulation of primary metabolic process"/>
    <property type="evidence" value="ECO:0007669"/>
    <property type="project" value="UniProtKB-ARBA"/>
</dbReference>
<sequence length="251" mass="26490">MDPKPASVGGYQIQSVLGTGGMGTVYLARAGAQVVALKVFDSGQPFTSALVHPNILPVYGHGETDDGKLWMAMQYVAGGDADSELRAGRMPSARAVKIIAGAAEALDFAHAQGVLHGDVKPSNFLIAEQDRVLLADFGTPPFAEHGVVLASAAYASPEMLRGKVIDERADIYSLGCSLFRLLTGKPPFFDAASKDEVVNCHLHDAAPQPTRFAPWLPAAMDDVVAKAMAKDPGQRYQSARALADEAAAAMR</sequence>
<accession>A0A1Y5P1G7</accession>
<protein>
    <recommendedName>
        <fullName evidence="1">non-specific serine/threonine protein kinase</fullName>
        <ecNumber evidence="1">2.7.11.1</ecNumber>
    </recommendedName>
</protein>
<dbReference type="GO" id="GO:0004674">
    <property type="term" value="F:protein serine/threonine kinase activity"/>
    <property type="evidence" value="ECO:0007669"/>
    <property type="project" value="UniProtKB-KW"/>
</dbReference>
<evidence type="ECO:0000256" key="5">
    <source>
        <dbReference type="ARBA" id="ARBA00022777"/>
    </source>
</evidence>
<dbReference type="SMART" id="SM00220">
    <property type="entry name" value="S_TKc"/>
    <property type="match status" value="1"/>
</dbReference>
<dbReference type="InterPro" id="IPR017441">
    <property type="entry name" value="Protein_kinase_ATP_BS"/>
</dbReference>
<organism evidence="9">
    <name type="scientific">uncultured Mycobacterium sp</name>
    <dbReference type="NCBI Taxonomy" id="171292"/>
    <lineage>
        <taxon>Bacteria</taxon>
        <taxon>Bacillati</taxon>
        <taxon>Actinomycetota</taxon>
        <taxon>Actinomycetes</taxon>
        <taxon>Mycobacteriales</taxon>
        <taxon>Mycobacteriaceae</taxon>
        <taxon>Mycobacterium</taxon>
        <taxon>environmental samples</taxon>
    </lineage>
</organism>
<gene>
    <name evidence="9" type="ORF">MHPYR_140049</name>
</gene>
<proteinExistence type="predicted"/>
<dbReference type="PROSITE" id="PS00108">
    <property type="entry name" value="PROTEIN_KINASE_ST"/>
    <property type="match status" value="1"/>
</dbReference>
<name>A0A1Y5P1G7_9MYCO</name>
<keyword evidence="3 9" id="KW-0808">Transferase</keyword>
<evidence type="ECO:0000256" key="4">
    <source>
        <dbReference type="ARBA" id="ARBA00022741"/>
    </source>
</evidence>
<evidence type="ECO:0000256" key="3">
    <source>
        <dbReference type="ARBA" id="ARBA00022679"/>
    </source>
</evidence>
<dbReference type="Gene3D" id="1.10.510.10">
    <property type="entry name" value="Transferase(Phosphotransferase) domain 1"/>
    <property type="match status" value="1"/>
</dbReference>
<reference evidence="9" key="1">
    <citation type="submission" date="2016-03" db="EMBL/GenBank/DDBJ databases">
        <authorList>
            <person name="Ploux O."/>
        </authorList>
    </citation>
    <scope>NUCLEOTIDE SEQUENCE</scope>
    <source>
        <strain evidence="9">UC10</strain>
    </source>
</reference>
<evidence type="ECO:0000256" key="1">
    <source>
        <dbReference type="ARBA" id="ARBA00012513"/>
    </source>
</evidence>
<feature type="domain" description="Protein kinase" evidence="8">
    <location>
        <begin position="11"/>
        <end position="247"/>
    </location>
</feature>
<evidence type="ECO:0000259" key="8">
    <source>
        <dbReference type="PROSITE" id="PS50011"/>
    </source>
</evidence>
<dbReference type="InterPro" id="IPR008271">
    <property type="entry name" value="Ser/Thr_kinase_AS"/>
</dbReference>
<keyword evidence="2 9" id="KW-0723">Serine/threonine-protein kinase</keyword>
<feature type="binding site" evidence="7">
    <location>
        <position position="38"/>
    </location>
    <ligand>
        <name>ATP</name>
        <dbReference type="ChEBI" id="CHEBI:30616"/>
    </ligand>
</feature>
<dbReference type="EC" id="2.7.11.1" evidence="1"/>
<dbReference type="Gene3D" id="3.30.200.20">
    <property type="entry name" value="Phosphorylase Kinase, domain 1"/>
    <property type="match status" value="1"/>
</dbReference>
<evidence type="ECO:0000313" key="9">
    <source>
        <dbReference type="EMBL" id="SBS72546.1"/>
    </source>
</evidence>
<dbReference type="PROSITE" id="PS50011">
    <property type="entry name" value="PROTEIN_KINASE_DOM"/>
    <property type="match status" value="1"/>
</dbReference>
<dbReference type="SUPFAM" id="SSF56112">
    <property type="entry name" value="Protein kinase-like (PK-like)"/>
    <property type="match status" value="1"/>
</dbReference>
<dbReference type="AlphaFoldDB" id="A0A1Y5P1G7"/>
<dbReference type="InterPro" id="IPR011009">
    <property type="entry name" value="Kinase-like_dom_sf"/>
</dbReference>
<dbReference type="InterPro" id="IPR000719">
    <property type="entry name" value="Prot_kinase_dom"/>
</dbReference>
<keyword evidence="4 7" id="KW-0547">Nucleotide-binding</keyword>
<dbReference type="PROSITE" id="PS00107">
    <property type="entry name" value="PROTEIN_KINASE_ATP"/>
    <property type="match status" value="1"/>
</dbReference>
<evidence type="ECO:0000256" key="7">
    <source>
        <dbReference type="PROSITE-ProRule" id="PRU10141"/>
    </source>
</evidence>
<evidence type="ECO:0000256" key="6">
    <source>
        <dbReference type="ARBA" id="ARBA00022840"/>
    </source>
</evidence>
<evidence type="ECO:0000256" key="2">
    <source>
        <dbReference type="ARBA" id="ARBA00022527"/>
    </source>
</evidence>
<dbReference type="Pfam" id="PF00069">
    <property type="entry name" value="Pkinase"/>
    <property type="match status" value="1"/>
</dbReference>
<dbReference type="CDD" id="cd14014">
    <property type="entry name" value="STKc_PknB_like"/>
    <property type="match status" value="1"/>
</dbReference>
<dbReference type="GO" id="GO:0005524">
    <property type="term" value="F:ATP binding"/>
    <property type="evidence" value="ECO:0007669"/>
    <property type="project" value="UniProtKB-UniRule"/>
</dbReference>
<dbReference type="PANTHER" id="PTHR43289:SF6">
    <property type="entry name" value="SERINE_THREONINE-PROTEIN KINASE NEKL-3"/>
    <property type="match status" value="1"/>
</dbReference>
<dbReference type="EMBL" id="FLQS01000006">
    <property type="protein sequence ID" value="SBS72546.1"/>
    <property type="molecule type" value="Genomic_DNA"/>
</dbReference>
<keyword evidence="5 9" id="KW-0418">Kinase</keyword>
<keyword evidence="6 7" id="KW-0067">ATP-binding</keyword>